<dbReference type="AlphaFoldDB" id="A0A8T2UXS4"/>
<dbReference type="EMBL" id="CM035410">
    <property type="protein sequence ID" value="KAH7436859.1"/>
    <property type="molecule type" value="Genomic_DNA"/>
</dbReference>
<organism evidence="2 3">
    <name type="scientific">Ceratopteris richardii</name>
    <name type="common">Triangle waterfern</name>
    <dbReference type="NCBI Taxonomy" id="49495"/>
    <lineage>
        <taxon>Eukaryota</taxon>
        <taxon>Viridiplantae</taxon>
        <taxon>Streptophyta</taxon>
        <taxon>Embryophyta</taxon>
        <taxon>Tracheophyta</taxon>
        <taxon>Polypodiopsida</taxon>
        <taxon>Polypodiidae</taxon>
        <taxon>Polypodiales</taxon>
        <taxon>Pteridineae</taxon>
        <taxon>Pteridaceae</taxon>
        <taxon>Parkerioideae</taxon>
        <taxon>Ceratopteris</taxon>
    </lineage>
</organism>
<comment type="caution">
    <text evidence="2">The sequence shown here is derived from an EMBL/GenBank/DDBJ whole genome shotgun (WGS) entry which is preliminary data.</text>
</comment>
<dbReference type="InterPro" id="IPR013216">
    <property type="entry name" value="Methyltransf_11"/>
</dbReference>
<protein>
    <recommendedName>
        <fullName evidence="1">Methyltransferase type 11 domain-containing protein</fullName>
    </recommendedName>
</protein>
<dbReference type="PANTHER" id="PTHR45180:SF1">
    <property type="entry name" value="OS01G0307686 PROTEIN"/>
    <property type="match status" value="1"/>
</dbReference>
<keyword evidence="3" id="KW-1185">Reference proteome</keyword>
<feature type="domain" description="Methyltransferase type 11" evidence="1">
    <location>
        <begin position="39"/>
        <end position="134"/>
    </location>
</feature>
<proteinExistence type="predicted"/>
<dbReference type="Proteomes" id="UP000825935">
    <property type="component" value="Chromosome 5"/>
</dbReference>
<dbReference type="PANTHER" id="PTHR45180">
    <property type="entry name" value="OS01G0307686 PROTEIN"/>
    <property type="match status" value="1"/>
</dbReference>
<gene>
    <name evidence="2" type="ORF">KP509_05G039200</name>
</gene>
<dbReference type="Pfam" id="PF08241">
    <property type="entry name" value="Methyltransf_11"/>
    <property type="match status" value="1"/>
</dbReference>
<evidence type="ECO:0000259" key="1">
    <source>
        <dbReference type="Pfam" id="PF08241"/>
    </source>
</evidence>
<dbReference type="SUPFAM" id="SSF53335">
    <property type="entry name" value="S-adenosyl-L-methionine-dependent methyltransferases"/>
    <property type="match status" value="1"/>
</dbReference>
<dbReference type="OrthoDB" id="10027013at2759"/>
<evidence type="ECO:0000313" key="3">
    <source>
        <dbReference type="Proteomes" id="UP000825935"/>
    </source>
</evidence>
<sequence>MAGLFDEQASLYAAARPDYPPELFSFLASLTPHHSRAWDVGTGSGQAAAMVAEHYDTVIATDTSDAQLRHARVKDNIHYVCTSPTLNSEDLIKIVGDEGSIDLVTVAQALHWFDLESFYANVKKVLRKPGGILAAWCYTEPSVCNEVDDLFWDFYRESGPYWEPARKTVDDEYRSLPFPFEPILGLDGTGPFRFDSKKEMTAETFLTYLGSMSVLRCARKQGVELLHDERKSAIRRAWGDGVRTVTYPIHLRVGCSL</sequence>
<evidence type="ECO:0000313" key="2">
    <source>
        <dbReference type="EMBL" id="KAH7436859.1"/>
    </source>
</evidence>
<dbReference type="CDD" id="cd02440">
    <property type="entry name" value="AdoMet_MTases"/>
    <property type="match status" value="1"/>
</dbReference>
<reference evidence="2" key="1">
    <citation type="submission" date="2021-08" db="EMBL/GenBank/DDBJ databases">
        <title>WGS assembly of Ceratopteris richardii.</title>
        <authorList>
            <person name="Marchant D.B."/>
            <person name="Chen G."/>
            <person name="Jenkins J."/>
            <person name="Shu S."/>
            <person name="Leebens-Mack J."/>
            <person name="Grimwood J."/>
            <person name="Schmutz J."/>
            <person name="Soltis P."/>
            <person name="Soltis D."/>
            <person name="Chen Z.-H."/>
        </authorList>
    </citation>
    <scope>NUCLEOTIDE SEQUENCE</scope>
    <source>
        <strain evidence="2">Whitten #5841</strain>
        <tissue evidence="2">Leaf</tissue>
    </source>
</reference>
<dbReference type="OMA" id="GPYWPAE"/>
<dbReference type="InterPro" id="IPR029063">
    <property type="entry name" value="SAM-dependent_MTases_sf"/>
</dbReference>
<accession>A0A8T2UXS4</accession>
<dbReference type="Gene3D" id="3.40.50.150">
    <property type="entry name" value="Vaccinia Virus protein VP39"/>
    <property type="match status" value="1"/>
</dbReference>
<name>A0A8T2UXS4_CERRI</name>
<dbReference type="GO" id="GO:0008757">
    <property type="term" value="F:S-adenosylmethionine-dependent methyltransferase activity"/>
    <property type="evidence" value="ECO:0007669"/>
    <property type="project" value="InterPro"/>
</dbReference>